<keyword evidence="3" id="KW-1185">Reference proteome</keyword>
<proteinExistence type="predicted"/>
<sequence>MAYYSYLISFALDPVQSGFICRNLPNYKQFKGLNAFNEYFDMLKPGTGAKSIPDVWPGYYRIALVQFQSRDLPQVLEEKVKPLRPKLTSGPIQEPLFKTSKMDISPECFRFGEECLKESMALYMTHSSKLTFGTALEEIRRRINPETWIMIPEEELHMVIHLYGRRLTWQQVEENHIPASVMAHPIEFYQTRLEIIPSRNAAKWSYEETGDLWRLGVTTLGGYCSGCWHRIRRKEWRGVCPACMQYERVKPVWSVSISSSPDSSKDSNSNRTTMEPPLDLSSLRLEKQLPSNNNFDSP</sequence>
<evidence type="ECO:0000313" key="3">
    <source>
        <dbReference type="Proteomes" id="UP000663828"/>
    </source>
</evidence>
<gene>
    <name evidence="2" type="ORF">XAT740_LOCUS31066</name>
</gene>
<feature type="region of interest" description="Disordered" evidence="1">
    <location>
        <begin position="258"/>
        <end position="298"/>
    </location>
</feature>
<dbReference type="AlphaFoldDB" id="A0A815GQ77"/>
<accession>A0A815GQ77</accession>
<evidence type="ECO:0000313" key="2">
    <source>
        <dbReference type="EMBL" id="CAF1343127.1"/>
    </source>
</evidence>
<dbReference type="Proteomes" id="UP000663828">
    <property type="component" value="Unassembled WGS sequence"/>
</dbReference>
<dbReference type="EMBL" id="CAJNOR010002805">
    <property type="protein sequence ID" value="CAF1343127.1"/>
    <property type="molecule type" value="Genomic_DNA"/>
</dbReference>
<protein>
    <submittedName>
        <fullName evidence="2">Uncharacterized protein</fullName>
    </submittedName>
</protein>
<organism evidence="2 3">
    <name type="scientific">Adineta ricciae</name>
    <name type="common">Rotifer</name>
    <dbReference type="NCBI Taxonomy" id="249248"/>
    <lineage>
        <taxon>Eukaryota</taxon>
        <taxon>Metazoa</taxon>
        <taxon>Spiralia</taxon>
        <taxon>Gnathifera</taxon>
        <taxon>Rotifera</taxon>
        <taxon>Eurotatoria</taxon>
        <taxon>Bdelloidea</taxon>
        <taxon>Adinetida</taxon>
        <taxon>Adinetidae</taxon>
        <taxon>Adineta</taxon>
    </lineage>
</organism>
<feature type="compositionally biased region" description="Polar residues" evidence="1">
    <location>
        <begin position="289"/>
        <end position="298"/>
    </location>
</feature>
<evidence type="ECO:0000256" key="1">
    <source>
        <dbReference type="SAM" id="MobiDB-lite"/>
    </source>
</evidence>
<name>A0A815GQ77_ADIRI</name>
<reference evidence="2" key="1">
    <citation type="submission" date="2021-02" db="EMBL/GenBank/DDBJ databases">
        <authorList>
            <person name="Nowell W R."/>
        </authorList>
    </citation>
    <scope>NUCLEOTIDE SEQUENCE</scope>
</reference>
<comment type="caution">
    <text evidence="2">The sequence shown here is derived from an EMBL/GenBank/DDBJ whole genome shotgun (WGS) entry which is preliminary data.</text>
</comment>
<feature type="compositionally biased region" description="Low complexity" evidence="1">
    <location>
        <begin position="258"/>
        <end position="270"/>
    </location>
</feature>